<gene>
    <name evidence="1" type="ORF">ACJIZ3_005861</name>
    <name evidence="2" type="ORF">ACJIZ3_011576</name>
</gene>
<evidence type="ECO:0000313" key="3">
    <source>
        <dbReference type="Proteomes" id="UP001634393"/>
    </source>
</evidence>
<comment type="caution">
    <text evidence="1">The sequence shown here is derived from an EMBL/GenBank/DDBJ whole genome shotgun (WGS) entry which is preliminary data.</text>
</comment>
<sequence length="31" mass="3621">MNLLIGTLLLDPCVFPPLIFDNKIVDLFWFI</sequence>
<evidence type="ECO:0000313" key="1">
    <source>
        <dbReference type="EMBL" id="KAL3819956.1"/>
    </source>
</evidence>
<name>A0ABD3S689_9LAMI</name>
<dbReference type="EMBL" id="JBJXBP010000001">
    <property type="protein sequence ID" value="KAL3849694.1"/>
    <property type="molecule type" value="Genomic_DNA"/>
</dbReference>
<protein>
    <submittedName>
        <fullName evidence="1">Uncharacterized protein</fullName>
    </submittedName>
</protein>
<keyword evidence="3" id="KW-1185">Reference proteome</keyword>
<reference evidence="1 3" key="1">
    <citation type="submission" date="2024-12" db="EMBL/GenBank/DDBJ databases">
        <title>The unique morphological basis and parallel evolutionary history of personate flowers in Penstemon.</title>
        <authorList>
            <person name="Depatie T.H."/>
            <person name="Wessinger C.A."/>
        </authorList>
    </citation>
    <scope>NUCLEOTIDE SEQUENCE [LARGE SCALE GENOMIC DNA]</scope>
    <source>
        <strain evidence="1">WTNN_2</strain>
        <tissue evidence="1">Leaf</tissue>
    </source>
</reference>
<accession>A0ABD3S689</accession>
<evidence type="ECO:0000313" key="2">
    <source>
        <dbReference type="EMBL" id="KAL3849694.1"/>
    </source>
</evidence>
<proteinExistence type="predicted"/>
<dbReference type="AlphaFoldDB" id="A0ABD3S689"/>
<dbReference type="EMBL" id="JBJXBP010000007">
    <property type="protein sequence ID" value="KAL3819956.1"/>
    <property type="molecule type" value="Genomic_DNA"/>
</dbReference>
<organism evidence="1 3">
    <name type="scientific">Penstemon smallii</name>
    <dbReference type="NCBI Taxonomy" id="265156"/>
    <lineage>
        <taxon>Eukaryota</taxon>
        <taxon>Viridiplantae</taxon>
        <taxon>Streptophyta</taxon>
        <taxon>Embryophyta</taxon>
        <taxon>Tracheophyta</taxon>
        <taxon>Spermatophyta</taxon>
        <taxon>Magnoliopsida</taxon>
        <taxon>eudicotyledons</taxon>
        <taxon>Gunneridae</taxon>
        <taxon>Pentapetalae</taxon>
        <taxon>asterids</taxon>
        <taxon>lamiids</taxon>
        <taxon>Lamiales</taxon>
        <taxon>Plantaginaceae</taxon>
        <taxon>Cheloneae</taxon>
        <taxon>Penstemon</taxon>
    </lineage>
</organism>
<dbReference type="Proteomes" id="UP001634393">
    <property type="component" value="Unassembled WGS sequence"/>
</dbReference>